<dbReference type="Gene3D" id="1.10.10.10">
    <property type="entry name" value="Winged helix-like DNA-binding domain superfamily/Winged helix DNA-binding domain"/>
    <property type="match status" value="1"/>
</dbReference>
<evidence type="ECO:0000256" key="2">
    <source>
        <dbReference type="ARBA" id="ARBA00023125"/>
    </source>
</evidence>
<sequence>MDRIDIQILSILQKNSQISMALLSEQVGLSLSACHRRVKILENDGKISHYAARVNREAVGLNIQVFIEIKLKSNSRADFDAFEEAIARIDDVLECHVISGEFDYLIRVAAPNSSGYESVLMDRLANIPAVLHTKTMLSLRTAKEFRGYNLEGLANQ</sequence>
<name>A0A0P1IL70_9RHOB</name>
<dbReference type="Pfam" id="PF01037">
    <property type="entry name" value="AsnC_trans_reg"/>
    <property type="match status" value="1"/>
</dbReference>
<dbReference type="PROSITE" id="PS50956">
    <property type="entry name" value="HTH_ASNC_2"/>
    <property type="match status" value="1"/>
</dbReference>
<dbReference type="InterPro" id="IPR019887">
    <property type="entry name" value="Tscrpt_reg_AsnC/Lrp_C"/>
</dbReference>
<dbReference type="AlphaFoldDB" id="A0A0P1IL70"/>
<dbReference type="InterPro" id="IPR011008">
    <property type="entry name" value="Dimeric_a/b-barrel"/>
</dbReference>
<gene>
    <name evidence="5" type="primary">lrp_2</name>
    <name evidence="5" type="ORF">TA5114_00134</name>
</gene>
<accession>A0A0P1IL70</accession>
<dbReference type="PANTHER" id="PTHR30154:SF34">
    <property type="entry name" value="TRANSCRIPTIONAL REGULATOR AZLB"/>
    <property type="match status" value="1"/>
</dbReference>
<dbReference type="EMBL" id="CYUE01000002">
    <property type="protein sequence ID" value="CUK24351.1"/>
    <property type="molecule type" value="Genomic_DNA"/>
</dbReference>
<organism evidence="5 6">
    <name type="scientific">Cognatishimia activa</name>
    <dbReference type="NCBI Taxonomy" id="1715691"/>
    <lineage>
        <taxon>Bacteria</taxon>
        <taxon>Pseudomonadati</taxon>
        <taxon>Pseudomonadota</taxon>
        <taxon>Alphaproteobacteria</taxon>
        <taxon>Rhodobacterales</taxon>
        <taxon>Paracoccaceae</taxon>
        <taxon>Cognatishimia</taxon>
    </lineage>
</organism>
<dbReference type="SUPFAM" id="SSF46785">
    <property type="entry name" value="Winged helix' DNA-binding domain"/>
    <property type="match status" value="1"/>
</dbReference>
<dbReference type="SMART" id="SM00344">
    <property type="entry name" value="HTH_ASNC"/>
    <property type="match status" value="1"/>
</dbReference>
<keyword evidence="2" id="KW-0238">DNA-binding</keyword>
<keyword evidence="6" id="KW-1185">Reference proteome</keyword>
<dbReference type="GO" id="GO:0005829">
    <property type="term" value="C:cytosol"/>
    <property type="evidence" value="ECO:0007669"/>
    <property type="project" value="TreeGrafter"/>
</dbReference>
<dbReference type="GO" id="GO:0043565">
    <property type="term" value="F:sequence-specific DNA binding"/>
    <property type="evidence" value="ECO:0007669"/>
    <property type="project" value="InterPro"/>
</dbReference>
<dbReference type="InterPro" id="IPR036388">
    <property type="entry name" value="WH-like_DNA-bd_sf"/>
</dbReference>
<dbReference type="PRINTS" id="PR00033">
    <property type="entry name" value="HTHASNC"/>
</dbReference>
<protein>
    <submittedName>
        <fullName evidence="5">Leucine-responsive regulatory protein</fullName>
    </submittedName>
</protein>
<dbReference type="RefSeq" id="WP_058313372.1">
    <property type="nucleotide sequence ID" value="NZ_CYTO01000008.1"/>
</dbReference>
<dbReference type="InterPro" id="IPR036390">
    <property type="entry name" value="WH_DNA-bd_sf"/>
</dbReference>
<dbReference type="GO" id="GO:0043200">
    <property type="term" value="P:response to amino acid"/>
    <property type="evidence" value="ECO:0007669"/>
    <property type="project" value="TreeGrafter"/>
</dbReference>
<evidence type="ECO:0000313" key="5">
    <source>
        <dbReference type="EMBL" id="CUK24351.1"/>
    </source>
</evidence>
<feature type="domain" description="HTH asnC-type" evidence="4">
    <location>
        <begin position="1"/>
        <end position="62"/>
    </location>
</feature>
<dbReference type="PANTHER" id="PTHR30154">
    <property type="entry name" value="LEUCINE-RESPONSIVE REGULATORY PROTEIN"/>
    <property type="match status" value="1"/>
</dbReference>
<evidence type="ECO:0000256" key="3">
    <source>
        <dbReference type="ARBA" id="ARBA00023163"/>
    </source>
</evidence>
<dbReference type="InterPro" id="IPR000485">
    <property type="entry name" value="AsnC-type_HTH_dom"/>
</dbReference>
<dbReference type="Pfam" id="PF13412">
    <property type="entry name" value="HTH_24"/>
    <property type="match status" value="1"/>
</dbReference>
<evidence type="ECO:0000313" key="6">
    <source>
        <dbReference type="Proteomes" id="UP000051184"/>
    </source>
</evidence>
<dbReference type="OrthoDB" id="8085200at2"/>
<dbReference type="SUPFAM" id="SSF54909">
    <property type="entry name" value="Dimeric alpha+beta barrel"/>
    <property type="match status" value="1"/>
</dbReference>
<dbReference type="InterPro" id="IPR019888">
    <property type="entry name" value="Tscrpt_reg_AsnC-like"/>
</dbReference>
<evidence type="ECO:0000259" key="4">
    <source>
        <dbReference type="PROSITE" id="PS50956"/>
    </source>
</evidence>
<dbReference type="Gene3D" id="3.30.70.920">
    <property type="match status" value="1"/>
</dbReference>
<reference evidence="6" key="1">
    <citation type="submission" date="2015-09" db="EMBL/GenBank/DDBJ databases">
        <authorList>
            <person name="Rodrigo-Torres Lidia"/>
            <person name="Arahal R.David."/>
        </authorList>
    </citation>
    <scope>NUCLEOTIDE SEQUENCE [LARGE SCALE GENOMIC DNA]</scope>
    <source>
        <strain evidence="6">CECT 5114</strain>
    </source>
</reference>
<keyword evidence="1" id="KW-0805">Transcription regulation</keyword>
<dbReference type="STRING" id="1715691.TA5113_00759"/>
<proteinExistence type="predicted"/>
<evidence type="ECO:0000256" key="1">
    <source>
        <dbReference type="ARBA" id="ARBA00023015"/>
    </source>
</evidence>
<keyword evidence="3" id="KW-0804">Transcription</keyword>
<dbReference type="Proteomes" id="UP000051184">
    <property type="component" value="Unassembled WGS sequence"/>
</dbReference>